<reference evidence="5 6" key="1">
    <citation type="submission" date="2021-03" db="EMBL/GenBank/DDBJ databases">
        <title>Assistant Professor.</title>
        <authorList>
            <person name="Huq M.A."/>
        </authorList>
    </citation>
    <scope>NUCLEOTIDE SEQUENCE [LARGE SCALE GENOMIC DNA]</scope>
    <source>
        <strain evidence="5 6">MAH-29</strain>
    </source>
</reference>
<evidence type="ECO:0000256" key="3">
    <source>
        <dbReference type="ARBA" id="ARBA00023163"/>
    </source>
</evidence>
<evidence type="ECO:0000256" key="2">
    <source>
        <dbReference type="ARBA" id="ARBA00023125"/>
    </source>
</evidence>
<dbReference type="EMBL" id="JAGHKO010000001">
    <property type="protein sequence ID" value="MBO9198639.1"/>
    <property type="molecule type" value="Genomic_DNA"/>
</dbReference>
<protein>
    <submittedName>
        <fullName evidence="5">Response regulator transcription factor</fullName>
    </submittedName>
</protein>
<dbReference type="PANTHER" id="PTHR44688:SF16">
    <property type="entry name" value="DNA-BINDING TRANSCRIPTIONAL ACTIVATOR DEVR_DOSR"/>
    <property type="match status" value="1"/>
</dbReference>
<dbReference type="Pfam" id="PF00196">
    <property type="entry name" value="GerE"/>
    <property type="match status" value="1"/>
</dbReference>
<comment type="caution">
    <text evidence="5">The sequence shown here is derived from an EMBL/GenBank/DDBJ whole genome shotgun (WGS) entry which is preliminary data.</text>
</comment>
<gene>
    <name evidence="5" type="ORF">J7I42_00100</name>
</gene>
<dbReference type="InterPro" id="IPR036388">
    <property type="entry name" value="WH-like_DNA-bd_sf"/>
</dbReference>
<keyword evidence="3" id="KW-0804">Transcription</keyword>
<dbReference type="SUPFAM" id="SSF46894">
    <property type="entry name" value="C-terminal effector domain of the bipartite response regulators"/>
    <property type="match status" value="1"/>
</dbReference>
<sequence>MKELSNYQETVTSLLNQQQFNENDLDYSILEKHIRILENMALIGNSAISVFDMYKQEHVFYSNNFGRLIGYDIKEPAHYGPHFLQDKVHPDDFWELTMNGISILKLFLQFPPQERANFKFINEYRILKADNTYIRVVEQDQIMTFDGCGNMWLSLGIIDISPNQDLQEPLKSQVFNFRTGEMISLQQERKKREVSVSLTQRELEVLKLVKTGFLSKEISHKLAISIHTVNTHRQRILEKLHADNSMEAVVFASDMGLI</sequence>
<dbReference type="PANTHER" id="PTHR44688">
    <property type="entry name" value="DNA-BINDING TRANSCRIPTIONAL ACTIVATOR DEVR_DOSR"/>
    <property type="match status" value="1"/>
</dbReference>
<dbReference type="CDD" id="cd06170">
    <property type="entry name" value="LuxR_C_like"/>
    <property type="match status" value="1"/>
</dbReference>
<keyword evidence="6" id="KW-1185">Reference proteome</keyword>
<dbReference type="RefSeq" id="WP_209136715.1">
    <property type="nucleotide sequence ID" value="NZ_JAGHKO010000001.1"/>
</dbReference>
<dbReference type="PROSITE" id="PS50043">
    <property type="entry name" value="HTH_LUXR_2"/>
    <property type="match status" value="1"/>
</dbReference>
<evidence type="ECO:0000256" key="1">
    <source>
        <dbReference type="ARBA" id="ARBA00023015"/>
    </source>
</evidence>
<organism evidence="5 6">
    <name type="scientific">Niastella soli</name>
    <dbReference type="NCBI Taxonomy" id="2821487"/>
    <lineage>
        <taxon>Bacteria</taxon>
        <taxon>Pseudomonadati</taxon>
        <taxon>Bacteroidota</taxon>
        <taxon>Chitinophagia</taxon>
        <taxon>Chitinophagales</taxon>
        <taxon>Chitinophagaceae</taxon>
        <taxon>Niastella</taxon>
    </lineage>
</organism>
<dbReference type="PRINTS" id="PR00038">
    <property type="entry name" value="HTHLUXR"/>
</dbReference>
<name>A0ABS3YLB1_9BACT</name>
<dbReference type="InterPro" id="IPR016032">
    <property type="entry name" value="Sig_transdc_resp-reg_C-effctor"/>
</dbReference>
<dbReference type="Gene3D" id="1.10.10.10">
    <property type="entry name" value="Winged helix-like DNA-binding domain superfamily/Winged helix DNA-binding domain"/>
    <property type="match status" value="1"/>
</dbReference>
<evidence type="ECO:0000313" key="5">
    <source>
        <dbReference type="EMBL" id="MBO9198639.1"/>
    </source>
</evidence>
<dbReference type="PROSITE" id="PS00622">
    <property type="entry name" value="HTH_LUXR_1"/>
    <property type="match status" value="1"/>
</dbReference>
<dbReference type="InterPro" id="IPR000792">
    <property type="entry name" value="Tscrpt_reg_LuxR_C"/>
</dbReference>
<dbReference type="SMART" id="SM00421">
    <property type="entry name" value="HTH_LUXR"/>
    <property type="match status" value="1"/>
</dbReference>
<evidence type="ECO:0000259" key="4">
    <source>
        <dbReference type="PROSITE" id="PS50043"/>
    </source>
</evidence>
<keyword evidence="2" id="KW-0238">DNA-binding</keyword>
<feature type="domain" description="HTH luxR-type" evidence="4">
    <location>
        <begin position="191"/>
        <end position="256"/>
    </location>
</feature>
<dbReference type="Gene3D" id="3.30.450.20">
    <property type="entry name" value="PAS domain"/>
    <property type="match status" value="1"/>
</dbReference>
<dbReference type="Proteomes" id="UP000677244">
    <property type="component" value="Unassembled WGS sequence"/>
</dbReference>
<accession>A0ABS3YLB1</accession>
<keyword evidence="1" id="KW-0805">Transcription regulation</keyword>
<evidence type="ECO:0000313" key="6">
    <source>
        <dbReference type="Proteomes" id="UP000677244"/>
    </source>
</evidence>
<proteinExistence type="predicted"/>